<dbReference type="AlphaFoldDB" id="A0A9P5Z7V9"/>
<evidence type="ECO:0000313" key="2">
    <source>
        <dbReference type="Proteomes" id="UP000807469"/>
    </source>
</evidence>
<organism evidence="1 2">
    <name type="scientific">Pholiota conissans</name>
    <dbReference type="NCBI Taxonomy" id="109636"/>
    <lineage>
        <taxon>Eukaryota</taxon>
        <taxon>Fungi</taxon>
        <taxon>Dikarya</taxon>
        <taxon>Basidiomycota</taxon>
        <taxon>Agaricomycotina</taxon>
        <taxon>Agaricomycetes</taxon>
        <taxon>Agaricomycetidae</taxon>
        <taxon>Agaricales</taxon>
        <taxon>Agaricineae</taxon>
        <taxon>Strophariaceae</taxon>
        <taxon>Pholiota</taxon>
    </lineage>
</organism>
<sequence>MSLRYLTQRTALAATTQNPALTNFNHLRSIPRAWLIRRSKYDPKLKSVRPADRIKWWNIVPGDQIRLRGDKEATIHEVLSINRLSNRVFLKNTTVAPKDASQPPPTKNYHYSRCQLYIGERNAPSKDDPTGPLKMRPIFASRIGTSAPYWDHLRHRFIWKRYAVATLPRLPNWQTGTKIRIPWPRSVKRTYPSVGLYDTPKDIVQQITYKLPSFDPLVVGALPRVPSETEYLDLIYNPEITKHAYDPSAPFEQYLKLDLTNPHSRAKKLERWKIRQSIIHAQLKEFTNYELAHLEGRTERQAKADAAFRWREHVKQQAAERKKARWMHADRLKTWERKNTNKAKKEERQRRRLTELMLGDEQNQVIPAALKAQTRKRTA</sequence>
<keyword evidence="2" id="KW-1185">Reference proteome</keyword>
<dbReference type="Proteomes" id="UP000807469">
    <property type="component" value="Unassembled WGS sequence"/>
</dbReference>
<protein>
    <submittedName>
        <fullName evidence="1">Uncharacterized protein</fullName>
    </submittedName>
</protein>
<name>A0A9P5Z7V9_9AGAR</name>
<accession>A0A9P5Z7V9</accession>
<gene>
    <name evidence="1" type="ORF">BDN70DRAFT_875005</name>
</gene>
<dbReference type="EMBL" id="MU155165">
    <property type="protein sequence ID" value="KAF9482456.1"/>
    <property type="molecule type" value="Genomic_DNA"/>
</dbReference>
<reference evidence="1" key="1">
    <citation type="submission" date="2020-11" db="EMBL/GenBank/DDBJ databases">
        <authorList>
            <consortium name="DOE Joint Genome Institute"/>
            <person name="Ahrendt S."/>
            <person name="Riley R."/>
            <person name="Andreopoulos W."/>
            <person name="Labutti K."/>
            <person name="Pangilinan J."/>
            <person name="Ruiz-Duenas F.J."/>
            <person name="Barrasa J.M."/>
            <person name="Sanchez-Garcia M."/>
            <person name="Camarero S."/>
            <person name="Miyauchi S."/>
            <person name="Serrano A."/>
            <person name="Linde D."/>
            <person name="Babiker R."/>
            <person name="Drula E."/>
            <person name="Ayuso-Fernandez I."/>
            <person name="Pacheco R."/>
            <person name="Padilla G."/>
            <person name="Ferreira P."/>
            <person name="Barriuso J."/>
            <person name="Kellner H."/>
            <person name="Castanera R."/>
            <person name="Alfaro M."/>
            <person name="Ramirez L."/>
            <person name="Pisabarro A.G."/>
            <person name="Kuo A."/>
            <person name="Tritt A."/>
            <person name="Lipzen A."/>
            <person name="He G."/>
            <person name="Yan M."/>
            <person name="Ng V."/>
            <person name="Cullen D."/>
            <person name="Martin F."/>
            <person name="Rosso M.-N."/>
            <person name="Henrissat B."/>
            <person name="Hibbett D."/>
            <person name="Martinez A.T."/>
            <person name="Grigoriev I.V."/>
        </authorList>
    </citation>
    <scope>NUCLEOTIDE SEQUENCE</scope>
    <source>
        <strain evidence="1">CIRM-BRFM 674</strain>
    </source>
</reference>
<proteinExistence type="predicted"/>
<comment type="caution">
    <text evidence="1">The sequence shown here is derived from an EMBL/GenBank/DDBJ whole genome shotgun (WGS) entry which is preliminary data.</text>
</comment>
<evidence type="ECO:0000313" key="1">
    <source>
        <dbReference type="EMBL" id="KAF9482456.1"/>
    </source>
</evidence>
<dbReference type="OrthoDB" id="10261753at2759"/>